<gene>
    <name evidence="2" type="ORF">HNR02_007063</name>
</gene>
<sequence>MSRWLDGTLVPTAEQTEALAGALGIAGKARADLLQVAAWVTPKRATPNRGTPGLFGISHQTADAMELEKQATSITEWSPLRIPDLLQCEDYARQVPSDMSDLPSKSERQAAVIEGGRTKYEVFLGRPALTWRVGGVTVMAKQVGQLIEVLDQRLAAVRLVLEGSDWHDGQLGPFALYDRGDGESSVVIQHLGAVTLLTDREVVGRYRQLGTTLEQIALTPEETRRHLEDVLRDLRTTSP</sequence>
<reference evidence="2 3" key="1">
    <citation type="submission" date="2020-07" db="EMBL/GenBank/DDBJ databases">
        <title>Sequencing the genomes of 1000 actinobacteria strains.</title>
        <authorList>
            <person name="Klenk H.-P."/>
        </authorList>
    </citation>
    <scope>NUCLEOTIDE SEQUENCE [LARGE SCALE GENOMIC DNA]</scope>
    <source>
        <strain evidence="2 3">DSM 104006</strain>
    </source>
</reference>
<evidence type="ECO:0000259" key="1">
    <source>
        <dbReference type="Pfam" id="PF19054"/>
    </source>
</evidence>
<protein>
    <recommendedName>
        <fullName evidence="1">DUF5753 domain-containing protein</fullName>
    </recommendedName>
</protein>
<feature type="domain" description="DUF5753" evidence="1">
    <location>
        <begin position="62"/>
        <end position="228"/>
    </location>
</feature>
<name>A0A853BE19_9PSEU</name>
<evidence type="ECO:0000313" key="2">
    <source>
        <dbReference type="EMBL" id="NYI93688.1"/>
    </source>
</evidence>
<dbReference type="Pfam" id="PF19054">
    <property type="entry name" value="DUF5753"/>
    <property type="match status" value="1"/>
</dbReference>
<dbReference type="AlphaFoldDB" id="A0A853BE19"/>
<evidence type="ECO:0000313" key="3">
    <source>
        <dbReference type="Proteomes" id="UP000549616"/>
    </source>
</evidence>
<dbReference type="InterPro" id="IPR043917">
    <property type="entry name" value="DUF5753"/>
</dbReference>
<proteinExistence type="predicted"/>
<accession>A0A853BE19</accession>
<keyword evidence="3" id="KW-1185">Reference proteome</keyword>
<dbReference type="Proteomes" id="UP000549616">
    <property type="component" value="Unassembled WGS sequence"/>
</dbReference>
<comment type="caution">
    <text evidence="2">The sequence shown here is derived from an EMBL/GenBank/DDBJ whole genome shotgun (WGS) entry which is preliminary data.</text>
</comment>
<organism evidence="2 3">
    <name type="scientific">Amycolatopsis endophytica</name>
    <dbReference type="NCBI Taxonomy" id="860233"/>
    <lineage>
        <taxon>Bacteria</taxon>
        <taxon>Bacillati</taxon>
        <taxon>Actinomycetota</taxon>
        <taxon>Actinomycetes</taxon>
        <taxon>Pseudonocardiales</taxon>
        <taxon>Pseudonocardiaceae</taxon>
        <taxon>Amycolatopsis</taxon>
    </lineage>
</organism>
<dbReference type="EMBL" id="JACCFK010000002">
    <property type="protein sequence ID" value="NYI93688.1"/>
    <property type="molecule type" value="Genomic_DNA"/>
</dbReference>